<feature type="domain" description="WsaF N-terminal" evidence="1">
    <location>
        <begin position="51"/>
        <end position="207"/>
    </location>
</feature>
<name>A0ABX7LBN6_9BACL</name>
<reference evidence="3 4" key="1">
    <citation type="submission" date="2021-02" db="EMBL/GenBank/DDBJ databases">
        <title>Paenibacillus tianjinensis sp. nov.</title>
        <authorList>
            <person name="Liu H."/>
        </authorList>
    </citation>
    <scope>NUCLEOTIDE SEQUENCE [LARGE SCALE GENOMIC DNA]</scope>
    <source>
        <strain evidence="3 4">TB2019</strain>
    </source>
</reference>
<dbReference type="Proteomes" id="UP000663452">
    <property type="component" value="Chromosome"/>
</dbReference>
<dbReference type="RefSeq" id="WP_206102200.1">
    <property type="nucleotide sequence ID" value="NZ_CP070969.1"/>
</dbReference>
<evidence type="ECO:0000259" key="1">
    <source>
        <dbReference type="Pfam" id="PF21374"/>
    </source>
</evidence>
<evidence type="ECO:0000313" key="3">
    <source>
        <dbReference type="EMBL" id="QSF44671.1"/>
    </source>
</evidence>
<organism evidence="3 4">
    <name type="scientific">Paenibacillus tianjinensis</name>
    <dbReference type="NCBI Taxonomy" id="2810347"/>
    <lineage>
        <taxon>Bacteria</taxon>
        <taxon>Bacillati</taxon>
        <taxon>Bacillota</taxon>
        <taxon>Bacilli</taxon>
        <taxon>Bacillales</taxon>
        <taxon>Paenibacillaceae</taxon>
        <taxon>Paenibacillus</taxon>
    </lineage>
</organism>
<dbReference type="Gene3D" id="3.40.50.11090">
    <property type="match status" value="1"/>
</dbReference>
<gene>
    <name evidence="3" type="ORF">JRJ22_26555</name>
</gene>
<accession>A0ABX7LBN6</accession>
<evidence type="ECO:0000259" key="2">
    <source>
        <dbReference type="Pfam" id="PF22772"/>
    </source>
</evidence>
<dbReference type="InterPro" id="IPR048510">
    <property type="entry name" value="WsaF_N"/>
</dbReference>
<dbReference type="Pfam" id="PF21374">
    <property type="entry name" value="WsaF_N"/>
    <property type="match status" value="1"/>
</dbReference>
<sequence length="420" mass="48249">MSKFIEFIARKAKNNKTIKKAYQSTVNSYLNTHIGEITPFNARISENSERRINLLVPSINQEHLFGGISTALHFFDRFYELDEKAARRIITTDASPGNEDLNKFGDYTVVSSEEDSRIESQIVPFNDRYNKTLPIGKEDVFIATSWWTAYFAQRIVRWQAEAYNQMPKKVIYFIQDFEPGFYSWSSQYSLALSTYLYKGEQLAVFNSSLLKEFFNNHGFKFSEEYCFEPKLNASLKQHLAPFEQLNKKKKILLYGRPSVARNAFTVIIEALRNWVWIQPDSLEWEIVSAGEQHNDIDVGNGVIIKSRGKMSLEDYANELKESAIGISLMISPHPSYPPLEMAHFGMLVLTNSYENKDLSNLHDNIRSIDDISPDILAAKLQSVCSEFLTNSSIGRVKGNDNYLNESDQFHFIESLVRGTR</sequence>
<dbReference type="EMBL" id="CP070969">
    <property type="protein sequence ID" value="QSF44671.1"/>
    <property type="molecule type" value="Genomic_DNA"/>
</dbReference>
<feature type="domain" description="WsaF C-terminal" evidence="2">
    <location>
        <begin position="249"/>
        <end position="381"/>
    </location>
</feature>
<dbReference type="Gene3D" id="3.40.50.2000">
    <property type="entry name" value="Glycogen Phosphorylase B"/>
    <property type="match status" value="1"/>
</dbReference>
<keyword evidence="4" id="KW-1185">Reference proteome</keyword>
<proteinExistence type="predicted"/>
<protein>
    <submittedName>
        <fullName evidence="3">Uncharacterized protein</fullName>
    </submittedName>
</protein>
<evidence type="ECO:0000313" key="4">
    <source>
        <dbReference type="Proteomes" id="UP000663452"/>
    </source>
</evidence>
<dbReference type="InterPro" id="IPR055050">
    <property type="entry name" value="WsaF_C"/>
</dbReference>
<dbReference type="Pfam" id="PF22772">
    <property type="entry name" value="WsaF_C"/>
    <property type="match status" value="1"/>
</dbReference>